<dbReference type="InterPro" id="IPR038157">
    <property type="entry name" value="FeoA_core_dom"/>
</dbReference>
<dbReference type="PANTHER" id="PTHR42954:SF2">
    <property type="entry name" value="FE(2+) TRANSPORT PROTEIN A"/>
    <property type="match status" value="1"/>
</dbReference>
<accession>A0A517QBV7</accession>
<evidence type="ECO:0000313" key="2">
    <source>
        <dbReference type="EMBL" id="QDT29117.1"/>
    </source>
</evidence>
<dbReference type="InterPro" id="IPR007167">
    <property type="entry name" value="Fe-transptr_FeoA-like"/>
</dbReference>
<organism evidence="2 3">
    <name type="scientific">Gimesia panareensis</name>
    <dbReference type="NCBI Taxonomy" id="2527978"/>
    <lineage>
        <taxon>Bacteria</taxon>
        <taxon>Pseudomonadati</taxon>
        <taxon>Planctomycetota</taxon>
        <taxon>Planctomycetia</taxon>
        <taxon>Planctomycetales</taxon>
        <taxon>Planctomycetaceae</taxon>
        <taxon>Gimesia</taxon>
    </lineage>
</organism>
<dbReference type="SUPFAM" id="SSF50037">
    <property type="entry name" value="C-terminal domain of transcriptional repressors"/>
    <property type="match status" value="1"/>
</dbReference>
<sequence length="91" mass="10236">MYQSHVAVSLYVETFKEMTLNQIVKGQIARITNISGEDAISIRLMEMGLIDGERIQLLGKAPLGDPLEFAIRGYRLSLRLNEARCVEVELV</sequence>
<dbReference type="EMBL" id="CP037421">
    <property type="protein sequence ID" value="QDT29117.1"/>
    <property type="molecule type" value="Genomic_DNA"/>
</dbReference>
<dbReference type="Pfam" id="PF04023">
    <property type="entry name" value="FeoA"/>
    <property type="match status" value="1"/>
</dbReference>
<dbReference type="InterPro" id="IPR008988">
    <property type="entry name" value="Transcriptional_repressor_C"/>
</dbReference>
<accession>A0A518AB63</accession>
<keyword evidence="3" id="KW-1185">Reference proteome</keyword>
<reference evidence="2 3" key="1">
    <citation type="submission" date="2019-03" db="EMBL/GenBank/DDBJ databases">
        <title>Deep-cultivation of Planctomycetes and their phenomic and genomic characterization uncovers novel biology.</title>
        <authorList>
            <person name="Wiegand S."/>
            <person name="Jogler M."/>
            <person name="Boedeker C."/>
            <person name="Pinto D."/>
            <person name="Vollmers J."/>
            <person name="Rivas-Marin E."/>
            <person name="Kohn T."/>
            <person name="Peeters S.H."/>
            <person name="Heuer A."/>
            <person name="Rast P."/>
            <person name="Oberbeckmann S."/>
            <person name="Bunk B."/>
            <person name="Jeske O."/>
            <person name="Meyerdierks A."/>
            <person name="Storesund J.E."/>
            <person name="Kallscheuer N."/>
            <person name="Luecker S."/>
            <person name="Lage O.M."/>
            <person name="Pohl T."/>
            <person name="Merkel B.J."/>
            <person name="Hornburger P."/>
            <person name="Mueller R.-W."/>
            <person name="Bruemmer F."/>
            <person name="Labrenz M."/>
            <person name="Spormann A.M."/>
            <person name="Op den Camp H."/>
            <person name="Overmann J."/>
            <person name="Amann R."/>
            <person name="Jetten M.S.M."/>
            <person name="Mascher T."/>
            <person name="Medema M.H."/>
            <person name="Devos D.P."/>
            <person name="Kaster A.-K."/>
            <person name="Ovreas L."/>
            <person name="Rohde M."/>
            <person name="Galperin M.Y."/>
            <person name="Jogler C."/>
        </authorList>
    </citation>
    <scope>NUCLEOTIDE SEQUENCE [LARGE SCALE GENOMIC DNA]</scope>
    <source>
        <strain evidence="2 3">Enr10</strain>
    </source>
</reference>
<dbReference type="Gene3D" id="2.30.30.90">
    <property type="match status" value="1"/>
</dbReference>
<protein>
    <submittedName>
        <fullName evidence="2">FeoA domain protein</fullName>
    </submittedName>
</protein>
<dbReference type="PANTHER" id="PTHR42954">
    <property type="entry name" value="FE(2+) TRANSPORT PROTEIN A"/>
    <property type="match status" value="1"/>
</dbReference>
<gene>
    <name evidence="2" type="ORF">Enr10x_44660</name>
</gene>
<proteinExistence type="predicted"/>
<evidence type="ECO:0000313" key="3">
    <source>
        <dbReference type="Proteomes" id="UP000315647"/>
    </source>
</evidence>
<dbReference type="InterPro" id="IPR052713">
    <property type="entry name" value="FeoA"/>
</dbReference>
<dbReference type="AlphaFoldDB" id="A0A517QBV7"/>
<dbReference type="SMART" id="SM00899">
    <property type="entry name" value="FeoA"/>
    <property type="match status" value="1"/>
</dbReference>
<dbReference type="Proteomes" id="UP000315647">
    <property type="component" value="Chromosome"/>
</dbReference>
<evidence type="ECO:0000259" key="1">
    <source>
        <dbReference type="SMART" id="SM00899"/>
    </source>
</evidence>
<feature type="domain" description="Ferrous iron transporter FeoA-like" evidence="1">
    <location>
        <begin position="18"/>
        <end position="90"/>
    </location>
</feature>
<name>A0A517QBV7_9PLAN</name>
<dbReference type="GO" id="GO:0046914">
    <property type="term" value="F:transition metal ion binding"/>
    <property type="evidence" value="ECO:0007669"/>
    <property type="project" value="InterPro"/>
</dbReference>